<organism evidence="2 3">
    <name type="scientific">Paraclostridium sordellii</name>
    <name type="common">Clostridium sordellii</name>
    <dbReference type="NCBI Taxonomy" id="1505"/>
    <lineage>
        <taxon>Bacteria</taxon>
        <taxon>Bacillati</taxon>
        <taxon>Bacillota</taxon>
        <taxon>Clostridia</taxon>
        <taxon>Peptostreptococcales</taxon>
        <taxon>Peptostreptococcaceae</taxon>
        <taxon>Paraclostridium</taxon>
    </lineage>
</organism>
<dbReference type="InterPro" id="IPR019052">
    <property type="entry name" value="DUF2383"/>
</dbReference>
<proteinExistence type="predicted"/>
<protein>
    <recommendedName>
        <fullName evidence="1">DUF2383 domain-containing protein</fullName>
    </recommendedName>
</protein>
<evidence type="ECO:0000313" key="2">
    <source>
        <dbReference type="EMBL" id="CEP41959.1"/>
    </source>
</evidence>
<name>A0A0C7G3Y6_PARSO</name>
<evidence type="ECO:0000313" key="3">
    <source>
        <dbReference type="Proteomes" id="UP000049127"/>
    </source>
</evidence>
<dbReference type="InterPro" id="IPR012347">
    <property type="entry name" value="Ferritin-like"/>
</dbReference>
<dbReference type="Pfam" id="PF09537">
    <property type="entry name" value="DUF2383"/>
    <property type="match status" value="1"/>
</dbReference>
<dbReference type="RefSeq" id="WP_055333241.1">
    <property type="nucleotide sequence ID" value="NZ_CELG01000002.1"/>
</dbReference>
<dbReference type="Proteomes" id="UP000049127">
    <property type="component" value="Unassembled WGS sequence"/>
</dbReference>
<reference evidence="2 3" key="1">
    <citation type="submission" date="2015-01" db="EMBL/GenBank/DDBJ databases">
        <authorList>
            <person name="Aslett A.Martin."/>
            <person name="De Silva Nishadi"/>
        </authorList>
    </citation>
    <scope>NUCLEOTIDE SEQUENCE [LARGE SCALE GENOMIC DNA]</scope>
    <source>
        <strain evidence="2 3">R28058</strain>
    </source>
</reference>
<evidence type="ECO:0000259" key="1">
    <source>
        <dbReference type="Pfam" id="PF09537"/>
    </source>
</evidence>
<dbReference type="EMBL" id="CEKZ01000028">
    <property type="protein sequence ID" value="CEP41959.1"/>
    <property type="molecule type" value="Genomic_DNA"/>
</dbReference>
<dbReference type="InterPro" id="IPR009078">
    <property type="entry name" value="Ferritin-like_SF"/>
</dbReference>
<accession>A0A0C7G3Y6</accession>
<dbReference type="Gene3D" id="1.20.1260.10">
    <property type="match status" value="1"/>
</dbReference>
<sequence length="150" mass="17328">MDKNETLIKELNKFLRGIHMGADTFRVYQDKAENEELKNELRRIMFIFREQDEKVSSYIKKLGGEPTDSLGVTGEMASVFEKLKDMFIDSDKEVIEHAISAIDMGIEGGSNLLDSYKDEHLDKGIFQHLNEMVSEYKSINNRLDILYKSL</sequence>
<dbReference type="CDD" id="cd00657">
    <property type="entry name" value="Ferritin_like"/>
    <property type="match status" value="1"/>
</dbReference>
<gene>
    <name evidence="2" type="ORF">R28058_33221</name>
</gene>
<dbReference type="AlphaFoldDB" id="A0A0C7G3Y6"/>
<feature type="domain" description="DUF2383" evidence="1">
    <location>
        <begin position="8"/>
        <end position="106"/>
    </location>
</feature>
<dbReference type="SUPFAM" id="SSF47240">
    <property type="entry name" value="Ferritin-like"/>
    <property type="match status" value="1"/>
</dbReference>